<comment type="caution">
    <text evidence="1">The sequence shown here is derived from an EMBL/GenBank/DDBJ whole genome shotgun (WGS) entry which is preliminary data.</text>
</comment>
<proteinExistence type="predicted"/>
<accession>A0A918XAL5</accession>
<name>A0A918XAL5_9ACTN</name>
<dbReference type="EMBL" id="BMVC01000061">
    <property type="protein sequence ID" value="GHD20556.1"/>
    <property type="molecule type" value="Genomic_DNA"/>
</dbReference>
<evidence type="ECO:0008006" key="3">
    <source>
        <dbReference type="Google" id="ProtNLM"/>
    </source>
</evidence>
<evidence type="ECO:0000313" key="1">
    <source>
        <dbReference type="EMBL" id="GHD20556.1"/>
    </source>
</evidence>
<evidence type="ECO:0000313" key="2">
    <source>
        <dbReference type="Proteomes" id="UP000638353"/>
    </source>
</evidence>
<protein>
    <recommendedName>
        <fullName evidence="3">HNH endonuclease</fullName>
    </recommendedName>
</protein>
<reference evidence="1" key="2">
    <citation type="submission" date="2020-09" db="EMBL/GenBank/DDBJ databases">
        <authorList>
            <person name="Sun Q."/>
            <person name="Ohkuma M."/>
        </authorList>
    </citation>
    <scope>NUCLEOTIDE SEQUENCE</scope>
    <source>
        <strain evidence="1">JCM 4637</strain>
    </source>
</reference>
<dbReference type="Gene3D" id="1.10.30.50">
    <property type="match status" value="1"/>
</dbReference>
<organism evidence="1 2">
    <name type="scientific">Streptomyces finlayi</name>
    <dbReference type="NCBI Taxonomy" id="67296"/>
    <lineage>
        <taxon>Bacteria</taxon>
        <taxon>Bacillati</taxon>
        <taxon>Actinomycetota</taxon>
        <taxon>Actinomycetes</taxon>
        <taxon>Kitasatosporales</taxon>
        <taxon>Streptomycetaceae</taxon>
        <taxon>Streptomyces</taxon>
    </lineage>
</organism>
<reference evidence="1" key="1">
    <citation type="journal article" date="2014" name="Int. J. Syst. Evol. Microbiol.">
        <title>Complete genome sequence of Corynebacterium casei LMG S-19264T (=DSM 44701T), isolated from a smear-ripened cheese.</title>
        <authorList>
            <consortium name="US DOE Joint Genome Institute (JGI-PGF)"/>
            <person name="Walter F."/>
            <person name="Albersmeier A."/>
            <person name="Kalinowski J."/>
            <person name="Ruckert C."/>
        </authorList>
    </citation>
    <scope>NUCLEOTIDE SEQUENCE</scope>
    <source>
        <strain evidence="1">JCM 4637</strain>
    </source>
</reference>
<gene>
    <name evidence="1" type="ORF">GCM10010334_84670</name>
</gene>
<dbReference type="Proteomes" id="UP000638353">
    <property type="component" value="Unassembled WGS sequence"/>
</dbReference>
<sequence length="204" mass="22370">MCSTSGGKAPVRLTPELLHLAQHEQAPGLTAELHARWSIVESSFSAGVGRALIQEGLTVDWPTLTLTDKRRRRPVTGVAQALIGFQHGRCLICHETLELNDAVAVDHVFPYALMRRYASVRGWAGPDLDALWNLAPAHQACNTVKSDRLPYPGELTLLAQRNEAVMGSPHPLRKTLELTLNSKRRVAGGGSWVAFLHEVQKECA</sequence>
<dbReference type="AlphaFoldDB" id="A0A918XAL5"/>